<dbReference type="Gene3D" id="1.10.260.40">
    <property type="entry name" value="lambda repressor-like DNA-binding domains"/>
    <property type="match status" value="1"/>
</dbReference>
<dbReference type="SUPFAM" id="SSF47413">
    <property type="entry name" value="lambda repressor-like DNA-binding domains"/>
    <property type="match status" value="1"/>
</dbReference>
<proteinExistence type="predicted"/>
<reference evidence="2 3" key="1">
    <citation type="submission" date="2021-11" db="EMBL/GenBank/DDBJ databases">
        <title>Lacrimispora sp. nov. NSJ-141 isolated from human feces.</title>
        <authorList>
            <person name="Abdugheni R."/>
        </authorList>
    </citation>
    <scope>NUCLEOTIDE SEQUENCE [LARGE SCALE GENOMIC DNA]</scope>
    <source>
        <strain evidence="2 3">NSJ-141</strain>
    </source>
</reference>
<dbReference type="CDD" id="cd00093">
    <property type="entry name" value="HTH_XRE"/>
    <property type="match status" value="1"/>
</dbReference>
<sequence length="109" mass="12609">MSFAEIVRYVPIEDMIALYQPYYEMDIHQFVDKVNAMCKEAKSETTLKLLRQKADLSQRKLAALSGVTVCTIQQYEQRQKNINKARMGYLIVLAKIRCCEVGGLMKKKE</sequence>
<accession>A0AAP2RI58</accession>
<dbReference type="InterPro" id="IPR010982">
    <property type="entry name" value="Lambda_DNA-bd_dom_sf"/>
</dbReference>
<dbReference type="InterPro" id="IPR001387">
    <property type="entry name" value="Cro/C1-type_HTH"/>
</dbReference>
<evidence type="ECO:0000313" key="3">
    <source>
        <dbReference type="Proteomes" id="UP001299265"/>
    </source>
</evidence>
<dbReference type="EMBL" id="JAJNOR010000001">
    <property type="protein sequence ID" value="MCD2491763.1"/>
    <property type="molecule type" value="Genomic_DNA"/>
</dbReference>
<comment type="caution">
    <text evidence="2">The sequence shown here is derived from an EMBL/GenBank/DDBJ whole genome shotgun (WGS) entry which is preliminary data.</text>
</comment>
<keyword evidence="3" id="KW-1185">Reference proteome</keyword>
<organism evidence="2 3">
    <name type="scientific">Lientehia hominis</name>
    <dbReference type="NCBI Taxonomy" id="2897778"/>
    <lineage>
        <taxon>Bacteria</taxon>
        <taxon>Bacillati</taxon>
        <taxon>Bacillota</taxon>
        <taxon>Clostridia</taxon>
        <taxon>Lachnospirales</taxon>
        <taxon>Lachnospiraceae</taxon>
        <taxon>Lientehia</taxon>
    </lineage>
</organism>
<dbReference type="RefSeq" id="WP_231061675.1">
    <property type="nucleotide sequence ID" value="NZ_JAJNOR010000001.1"/>
</dbReference>
<dbReference type="Proteomes" id="UP001299265">
    <property type="component" value="Unassembled WGS sequence"/>
</dbReference>
<evidence type="ECO:0000259" key="1">
    <source>
        <dbReference type="PROSITE" id="PS50943"/>
    </source>
</evidence>
<dbReference type="PROSITE" id="PS50943">
    <property type="entry name" value="HTH_CROC1"/>
    <property type="match status" value="1"/>
</dbReference>
<dbReference type="AlphaFoldDB" id="A0AAP2RI58"/>
<feature type="domain" description="HTH cro/C1-type" evidence="1">
    <location>
        <begin position="47"/>
        <end position="83"/>
    </location>
</feature>
<protein>
    <submittedName>
        <fullName evidence="2">Helix-turn-helix domain-containing protein</fullName>
    </submittedName>
</protein>
<name>A0AAP2RI58_9FIRM</name>
<evidence type="ECO:0000313" key="2">
    <source>
        <dbReference type="EMBL" id="MCD2491763.1"/>
    </source>
</evidence>
<gene>
    <name evidence="2" type="ORF">LQE92_03875</name>
</gene>
<dbReference type="Pfam" id="PF01381">
    <property type="entry name" value="HTH_3"/>
    <property type="match status" value="1"/>
</dbReference>
<dbReference type="GO" id="GO:0003677">
    <property type="term" value="F:DNA binding"/>
    <property type="evidence" value="ECO:0007669"/>
    <property type="project" value="InterPro"/>
</dbReference>